<dbReference type="InterPro" id="IPR027417">
    <property type="entry name" value="P-loop_NTPase"/>
</dbReference>
<evidence type="ECO:0000313" key="1">
    <source>
        <dbReference type="EMBL" id="AAS47551.1"/>
    </source>
</evidence>
<reference evidence="1" key="1">
    <citation type="journal article" date="2002" name="Proc. Natl. Acad. Sci. U.S.A.">
        <title>A polyketide synthase-peptide synthetase gene cluster from an uncultured bacterial symbiont of Paederus beetles.</title>
        <authorList>
            <person name="Piel J."/>
        </authorList>
    </citation>
    <scope>NUCLEOTIDE SEQUENCE</scope>
</reference>
<organism evidence="1">
    <name type="scientific">symbiont bacterium of Paederus fuscipes</name>
    <dbReference type="NCBI Taxonomy" id="176282"/>
    <lineage>
        <taxon>Bacteria</taxon>
    </lineage>
</organism>
<keyword evidence="1" id="KW-0347">Helicase</keyword>
<dbReference type="AlphaFoldDB" id="Q6VT91"/>
<reference evidence="1" key="2">
    <citation type="journal article" date="2004" name="J. Bacteriol.">
        <title>Evidence for a symbiosis island involved in horizontal acquisition of pederin biosynthetic capabilities by the bacterial symbiont of Paederus fuscipes beetles.</title>
        <authorList>
            <person name="Piel J."/>
            <person name="Hofer I."/>
            <person name="Hui D."/>
        </authorList>
    </citation>
    <scope>NUCLEOTIDE SEQUENCE</scope>
</reference>
<proteinExistence type="predicted"/>
<accession>Q6VT91</accession>
<keyword evidence="1" id="KW-0547">Nucleotide-binding</keyword>
<keyword evidence="1" id="KW-0378">Hydrolase</keyword>
<dbReference type="SUPFAM" id="SSF52540">
    <property type="entry name" value="P-loop containing nucleoside triphosphate hydrolases"/>
    <property type="match status" value="1"/>
</dbReference>
<keyword evidence="1" id="KW-0067">ATP-binding</keyword>
<name>Q6VT91_UNCXX</name>
<dbReference type="Gene3D" id="3.40.50.300">
    <property type="entry name" value="P-loop containing nucleotide triphosphate hydrolases"/>
    <property type="match status" value="1"/>
</dbReference>
<protein>
    <submittedName>
        <fullName evidence="1">Putative DNA helicase</fullName>
    </submittedName>
</protein>
<dbReference type="GO" id="GO:0004386">
    <property type="term" value="F:helicase activity"/>
    <property type="evidence" value="ECO:0007669"/>
    <property type="project" value="UniProtKB-KW"/>
</dbReference>
<sequence>MSDTPQTTTWFIPLSQRSIDALLQIPAALSSEAFAAYSIAELAAIRVILDAPKLDLDRHGASTVERMLAKLIEVGHGLERETGGSFAGVVAHRFTPASFQHGLRLLGQAGTCLLDSEDLEQHDYLTSEGTCDFEFRQRHQQQISLFSDVWETSTSHRYPVTSDQARIIRILECEPDESLHLQALTGTGKTHLIELLLDQLTLKRPLLLTMTPAQLGALSARLGGALRHGITFGKLAKQLLENDRTQHQRRAGHRDRPSFQVSDLNAARMLRLCSIGNLIPARVAQLCRRAVSSFCYSNAAELNATHLPSLNPPLTEVDRAILVHYAELYWQQTIEPSDLSISLLLRSYHRIKHLSLLPELKLSNYYTHIIVDESHDLSAPMLQFLDRCHQPTYTLGDICQSLDGITNQRANFIRQRNISQSVRAGRQIEAVINPLIQAHPHAPVEPLQGSQARATRIHYYDHPSIPDSPCTILVKSEWSLFEWFQRLGNAQARFSLLTGTTEANLRSFVLSCVELFRFGTAPIHSMLFRYSTWDALANAYAGHRTFRNIEAMLQRGYSSSDFERSLMLLDRSGKSSIRLGRIDDARNMELDSVMLAPDLLTPVKSGNIDSAARTFTGLYTGSSRAKFELIVPGYLHDWLSDQVEATRS</sequence>
<dbReference type="EMBL" id="AH013687">
    <property type="protein sequence ID" value="AAS47551.1"/>
    <property type="molecule type" value="Genomic_DNA"/>
</dbReference>